<dbReference type="EMBL" id="PQIB02000002">
    <property type="protein sequence ID" value="RLN33043.1"/>
    <property type="molecule type" value="Genomic_DNA"/>
</dbReference>
<keyword evidence="2" id="KW-1185">Reference proteome</keyword>
<comment type="caution">
    <text evidence="1">The sequence shown here is derived from an EMBL/GenBank/DDBJ whole genome shotgun (WGS) entry which is preliminary data.</text>
</comment>
<gene>
    <name evidence="1" type="ORF">C2845_PM03G18190</name>
</gene>
<evidence type="ECO:0000313" key="1">
    <source>
        <dbReference type="EMBL" id="RLN33043.1"/>
    </source>
</evidence>
<dbReference type="AlphaFoldDB" id="A0A3L6T6G8"/>
<organism evidence="1 2">
    <name type="scientific">Panicum miliaceum</name>
    <name type="common">Proso millet</name>
    <name type="synonym">Broomcorn millet</name>
    <dbReference type="NCBI Taxonomy" id="4540"/>
    <lineage>
        <taxon>Eukaryota</taxon>
        <taxon>Viridiplantae</taxon>
        <taxon>Streptophyta</taxon>
        <taxon>Embryophyta</taxon>
        <taxon>Tracheophyta</taxon>
        <taxon>Spermatophyta</taxon>
        <taxon>Magnoliopsida</taxon>
        <taxon>Liliopsida</taxon>
        <taxon>Poales</taxon>
        <taxon>Poaceae</taxon>
        <taxon>PACMAD clade</taxon>
        <taxon>Panicoideae</taxon>
        <taxon>Panicodae</taxon>
        <taxon>Paniceae</taxon>
        <taxon>Panicinae</taxon>
        <taxon>Panicum</taxon>
        <taxon>Panicum sect. Panicum</taxon>
    </lineage>
</organism>
<dbReference type="Proteomes" id="UP000275267">
    <property type="component" value="Unassembled WGS sequence"/>
</dbReference>
<name>A0A3L6T6G8_PANMI</name>
<sequence>MHAIRLAVHARVARQKHNQLFHIDDHRAQIVKGILQLFQNICLSIGRTYSFQRIYFGQRERMTHNLSFGIQLLVLRLVSQGVK</sequence>
<accession>A0A3L6T6G8</accession>
<protein>
    <submittedName>
        <fullName evidence="1">Uncharacterized protein</fullName>
    </submittedName>
</protein>
<evidence type="ECO:0000313" key="2">
    <source>
        <dbReference type="Proteomes" id="UP000275267"/>
    </source>
</evidence>
<reference evidence="2" key="1">
    <citation type="journal article" date="2019" name="Nat. Commun.">
        <title>The genome of broomcorn millet.</title>
        <authorList>
            <person name="Zou C."/>
            <person name="Miki D."/>
            <person name="Li D."/>
            <person name="Tang Q."/>
            <person name="Xiao L."/>
            <person name="Rajput S."/>
            <person name="Deng P."/>
            <person name="Jia W."/>
            <person name="Huang R."/>
            <person name="Zhang M."/>
            <person name="Sun Y."/>
            <person name="Hu J."/>
            <person name="Fu X."/>
            <person name="Schnable P.S."/>
            <person name="Li F."/>
            <person name="Zhang H."/>
            <person name="Feng B."/>
            <person name="Zhu X."/>
            <person name="Liu R."/>
            <person name="Schnable J.C."/>
            <person name="Zhu J.-K."/>
            <person name="Zhang H."/>
        </authorList>
    </citation>
    <scope>NUCLEOTIDE SEQUENCE [LARGE SCALE GENOMIC DNA]</scope>
</reference>
<proteinExistence type="predicted"/>